<dbReference type="Proteomes" id="UP000775213">
    <property type="component" value="Unassembled WGS sequence"/>
</dbReference>
<dbReference type="AlphaFoldDB" id="A0AAV7HAI2"/>
<protein>
    <submittedName>
        <fullName evidence="1">Uncharacterized protein</fullName>
    </submittedName>
</protein>
<evidence type="ECO:0000313" key="1">
    <source>
        <dbReference type="EMBL" id="KAH0464689.1"/>
    </source>
</evidence>
<proteinExistence type="predicted"/>
<organism evidence="1 2">
    <name type="scientific">Dendrobium chrysotoxum</name>
    <name type="common">Orchid</name>
    <dbReference type="NCBI Taxonomy" id="161865"/>
    <lineage>
        <taxon>Eukaryota</taxon>
        <taxon>Viridiplantae</taxon>
        <taxon>Streptophyta</taxon>
        <taxon>Embryophyta</taxon>
        <taxon>Tracheophyta</taxon>
        <taxon>Spermatophyta</taxon>
        <taxon>Magnoliopsida</taxon>
        <taxon>Liliopsida</taxon>
        <taxon>Asparagales</taxon>
        <taxon>Orchidaceae</taxon>
        <taxon>Epidendroideae</taxon>
        <taxon>Malaxideae</taxon>
        <taxon>Dendrobiinae</taxon>
        <taxon>Dendrobium</taxon>
    </lineage>
</organism>
<accession>A0AAV7HAI2</accession>
<reference evidence="1 2" key="1">
    <citation type="journal article" date="2021" name="Hortic Res">
        <title>Chromosome-scale assembly of the Dendrobium chrysotoxum genome enhances the understanding of orchid evolution.</title>
        <authorList>
            <person name="Zhang Y."/>
            <person name="Zhang G.Q."/>
            <person name="Zhang D."/>
            <person name="Liu X.D."/>
            <person name="Xu X.Y."/>
            <person name="Sun W.H."/>
            <person name="Yu X."/>
            <person name="Zhu X."/>
            <person name="Wang Z.W."/>
            <person name="Zhao X."/>
            <person name="Zhong W.Y."/>
            <person name="Chen H."/>
            <person name="Yin W.L."/>
            <person name="Huang T."/>
            <person name="Niu S.C."/>
            <person name="Liu Z.J."/>
        </authorList>
    </citation>
    <scope>NUCLEOTIDE SEQUENCE [LARGE SCALE GENOMIC DNA]</scope>
    <source>
        <strain evidence="1">Lindl</strain>
    </source>
</reference>
<comment type="caution">
    <text evidence="1">The sequence shown here is derived from an EMBL/GenBank/DDBJ whole genome shotgun (WGS) entry which is preliminary data.</text>
</comment>
<keyword evidence="2" id="KW-1185">Reference proteome</keyword>
<sequence>MVSSSTQANPSKSVSTNLLSKIIATSSSTTLGQRYDLRATTIKICEPLVFTLLICEPLQSILFLLRS</sequence>
<evidence type="ECO:0000313" key="2">
    <source>
        <dbReference type="Proteomes" id="UP000775213"/>
    </source>
</evidence>
<name>A0AAV7HAI2_DENCH</name>
<gene>
    <name evidence="1" type="ORF">IEQ34_004792</name>
</gene>
<dbReference type="EMBL" id="JAGFBR010000006">
    <property type="protein sequence ID" value="KAH0464689.1"/>
    <property type="molecule type" value="Genomic_DNA"/>
</dbReference>